<reference evidence="3" key="1">
    <citation type="submission" date="2013-08" db="EMBL/GenBank/DDBJ databases">
        <title>Oryza genome evolution.</title>
        <authorList>
            <person name="Wing R.A."/>
            <person name="Panaud O."/>
            <person name="Oliveira A.C."/>
        </authorList>
    </citation>
    <scope>NUCLEOTIDE SEQUENCE</scope>
</reference>
<feature type="region of interest" description="Disordered" evidence="1">
    <location>
        <begin position="96"/>
        <end position="118"/>
    </location>
</feature>
<reference evidence="3" key="3">
    <citation type="submission" date="2018-05" db="EMBL/GenBank/DDBJ databases">
        <title>OgluRS3 (Oryza glumaepatula Reference Sequence Version 3).</title>
        <authorList>
            <person name="Zhang J."/>
            <person name="Kudrna D."/>
            <person name="Lee S."/>
            <person name="Talag J."/>
            <person name="Welchert J."/>
            <person name="Wing R.A."/>
        </authorList>
    </citation>
    <scope>NUCLEOTIDE SEQUENCE [LARGE SCALE GENOMIC DNA]</scope>
</reference>
<evidence type="ECO:0000313" key="4">
    <source>
        <dbReference type="Proteomes" id="UP000026961"/>
    </source>
</evidence>
<name>A0A0D9Y9S3_9ORYZ</name>
<reference evidence="3" key="2">
    <citation type="submission" date="2015-04" db="UniProtKB">
        <authorList>
            <consortium name="EnsemblPlants"/>
        </authorList>
    </citation>
    <scope>IDENTIFICATION</scope>
</reference>
<feature type="signal peptide" evidence="2">
    <location>
        <begin position="1"/>
        <end position="23"/>
    </location>
</feature>
<keyword evidence="4" id="KW-1185">Reference proteome</keyword>
<feature type="compositionally biased region" description="Basic residues" evidence="1">
    <location>
        <begin position="97"/>
        <end position="107"/>
    </location>
</feature>
<keyword evidence="2" id="KW-0732">Signal</keyword>
<dbReference type="AlphaFoldDB" id="A0A0D9Y9S3"/>
<evidence type="ECO:0000256" key="1">
    <source>
        <dbReference type="SAM" id="MobiDB-lite"/>
    </source>
</evidence>
<dbReference type="Proteomes" id="UP000026961">
    <property type="component" value="Chromosome 1"/>
</dbReference>
<evidence type="ECO:0000256" key="2">
    <source>
        <dbReference type="SAM" id="SignalP"/>
    </source>
</evidence>
<accession>A0A0D9Y9S3</accession>
<evidence type="ECO:0000313" key="3">
    <source>
        <dbReference type="EnsemblPlants" id="OGLUM01G21200.1"/>
    </source>
</evidence>
<organism evidence="3">
    <name type="scientific">Oryza glumipatula</name>
    <dbReference type="NCBI Taxonomy" id="40148"/>
    <lineage>
        <taxon>Eukaryota</taxon>
        <taxon>Viridiplantae</taxon>
        <taxon>Streptophyta</taxon>
        <taxon>Embryophyta</taxon>
        <taxon>Tracheophyta</taxon>
        <taxon>Spermatophyta</taxon>
        <taxon>Magnoliopsida</taxon>
        <taxon>Liliopsida</taxon>
        <taxon>Poales</taxon>
        <taxon>Poaceae</taxon>
        <taxon>BOP clade</taxon>
        <taxon>Oryzoideae</taxon>
        <taxon>Oryzeae</taxon>
        <taxon>Oryzinae</taxon>
        <taxon>Oryza</taxon>
    </lineage>
</organism>
<protein>
    <submittedName>
        <fullName evidence="3">Uncharacterized protein</fullName>
    </submittedName>
</protein>
<dbReference type="Gramene" id="OGLUM01G21200.1">
    <property type="protein sequence ID" value="OGLUM01G21200.1"/>
    <property type="gene ID" value="OGLUM01G21200"/>
</dbReference>
<sequence length="231" mass="24823">MAGHKVFLLYLALLGSLAILSQSESTNDMDGGKSTVDLCSESSGGQYCCFPGNGCYPDRAQCIRECCKDWKNTNCTKDIIAPPSPSLSLALSSVVRSSRRRTKRSPKSHPELTPSDPSSWLLPSPAIAASADLACSAVLTSSDSLASSAALTSFAASAASAALDDSSASPAHRLRLPRLFCRPHLLRRLSLPIARAWRRGSCYLVSLHDKHCCIENSMKNNCPICYEDDIL</sequence>
<feature type="chain" id="PRO_5002350948" evidence="2">
    <location>
        <begin position="24"/>
        <end position="231"/>
    </location>
</feature>
<dbReference type="HOGENOM" id="CLU_1201437_0_0_1"/>
<dbReference type="EnsemblPlants" id="OGLUM01G21200.1">
    <property type="protein sequence ID" value="OGLUM01G21200.1"/>
    <property type="gene ID" value="OGLUM01G21200"/>
</dbReference>
<proteinExistence type="predicted"/>